<feature type="transmembrane region" description="Helical" evidence="1">
    <location>
        <begin position="434"/>
        <end position="454"/>
    </location>
</feature>
<sequence>MVVPNVPLINPVDVASEILVTAAVLLALIFLWQYRARVMIVLTGDDKLHGSVLDFIWCCCFQCCGMCTGDWTRCLTMCTCCPRRWRRQNLVKLTGQMLGMSTYTVELRNIVVGDLPFDGRGDVYLAVECAVNPAMMTCVAEDRQAKVIHFPEIITVRVRNCLLEGNVRITAKLMNVFGSEELCKVVINPMNIVHWASQPDPSGRIKRFQMKTSSMELDRETPPWILVEFGEPMEVRDLDNIKSVDTIRSATRTNQVEEFNVATYKHTYYLLDARGHAIDEPLEEDLAEIRSLRLKAAWCFHLCNCWTTVIVLVYAFFRTYVWSCYRRFNWLTMAVLNNSTQFPVSFSKMEKIGAQCEAEVKGTGLQGVPCRPSLDQVNMLCHSPAYLDGLNQPWPKAFANYAVLESLFGQDNKVGIPCLPDMCNLRQRIVENEWLLIGVCIFLVLSNCIGRWCFETWIRRRKAQKLLERQKQAEEFRKTRHEQQPRRSSWW</sequence>
<keyword evidence="3" id="KW-1185">Reference proteome</keyword>
<organism evidence="2 3">
    <name type="scientific">Durusdinium trenchii</name>
    <dbReference type="NCBI Taxonomy" id="1381693"/>
    <lineage>
        <taxon>Eukaryota</taxon>
        <taxon>Sar</taxon>
        <taxon>Alveolata</taxon>
        <taxon>Dinophyceae</taxon>
        <taxon>Suessiales</taxon>
        <taxon>Symbiodiniaceae</taxon>
        <taxon>Durusdinium</taxon>
    </lineage>
</organism>
<evidence type="ECO:0000256" key="1">
    <source>
        <dbReference type="SAM" id="Phobius"/>
    </source>
</evidence>
<keyword evidence="1" id="KW-1133">Transmembrane helix</keyword>
<comment type="caution">
    <text evidence="2">The sequence shown here is derived from an EMBL/GenBank/DDBJ whole genome shotgun (WGS) entry which is preliminary data.</text>
</comment>
<feature type="transmembrane region" description="Helical" evidence="1">
    <location>
        <begin position="296"/>
        <end position="317"/>
    </location>
</feature>
<evidence type="ECO:0000313" key="3">
    <source>
        <dbReference type="Proteomes" id="UP001642484"/>
    </source>
</evidence>
<reference evidence="2 3" key="1">
    <citation type="submission" date="2024-02" db="EMBL/GenBank/DDBJ databases">
        <authorList>
            <person name="Chen Y."/>
            <person name="Shah S."/>
            <person name="Dougan E. K."/>
            <person name="Thang M."/>
            <person name="Chan C."/>
        </authorList>
    </citation>
    <scope>NUCLEOTIDE SEQUENCE [LARGE SCALE GENOMIC DNA]</scope>
</reference>
<evidence type="ECO:0000313" key="2">
    <source>
        <dbReference type="EMBL" id="CAK9113597.1"/>
    </source>
</evidence>
<evidence type="ECO:0008006" key="4">
    <source>
        <dbReference type="Google" id="ProtNLM"/>
    </source>
</evidence>
<dbReference type="Proteomes" id="UP001642484">
    <property type="component" value="Unassembled WGS sequence"/>
</dbReference>
<keyword evidence="1" id="KW-0472">Membrane</keyword>
<accession>A0ABP0SML0</accession>
<dbReference type="EMBL" id="CAXAMN010027883">
    <property type="protein sequence ID" value="CAK9113597.1"/>
    <property type="molecule type" value="Genomic_DNA"/>
</dbReference>
<feature type="transmembrane region" description="Helical" evidence="1">
    <location>
        <begin position="14"/>
        <end position="32"/>
    </location>
</feature>
<proteinExistence type="predicted"/>
<protein>
    <recommendedName>
        <fullName evidence="4">Transmembrane protein 231</fullName>
    </recommendedName>
</protein>
<gene>
    <name evidence="2" type="ORF">CCMP2556_LOCUS52563</name>
</gene>
<name>A0ABP0SML0_9DINO</name>
<keyword evidence="1" id="KW-0812">Transmembrane</keyword>